<sequence length="96" mass="10890">MAAATPIQPTGISKSAGRRCYPRYWRIDLQQLPNGTKNDIRCLRNKLFGSMQSFQRINGATCVKLALSAARRTRPLSTTKFLDRQAIRQELHQSRG</sequence>
<dbReference type="HOGENOM" id="CLU_2359797_0_0_1"/>
<dbReference type="AlphaFoldDB" id="W9HII0"/>
<evidence type="ECO:0000313" key="2">
    <source>
        <dbReference type="Proteomes" id="UP000030753"/>
    </source>
</evidence>
<accession>W9HII0</accession>
<name>W9HII0_FUSOX</name>
<evidence type="ECO:0000313" key="1">
    <source>
        <dbReference type="EMBL" id="EWY79966.1"/>
    </source>
</evidence>
<proteinExistence type="predicted"/>
<gene>
    <name evidence="1" type="ORF">FOYG_16907</name>
</gene>
<dbReference type="EMBL" id="JH717852">
    <property type="protein sequence ID" value="EWY79966.1"/>
    <property type="molecule type" value="Genomic_DNA"/>
</dbReference>
<reference evidence="1 2" key="1">
    <citation type="submission" date="2011-06" db="EMBL/GenBank/DDBJ databases">
        <title>The Genome Sequence of Fusarium oxysporum FOSC 3-a.</title>
        <authorList>
            <consortium name="The Broad Institute Genome Sequencing Platform"/>
            <person name="Ma L.-J."/>
            <person name="Gale L.R."/>
            <person name="Schwartz D.C."/>
            <person name="Zhou S."/>
            <person name="Corby-Kistler H."/>
            <person name="Young S.K."/>
            <person name="Zeng Q."/>
            <person name="Gargeya S."/>
            <person name="Fitzgerald M."/>
            <person name="Haas B."/>
            <person name="Abouelleil A."/>
            <person name="Alvarado L."/>
            <person name="Arachchi H.M."/>
            <person name="Berlin A."/>
            <person name="Brown A."/>
            <person name="Chapman S.B."/>
            <person name="Chen Z."/>
            <person name="Dunbar C."/>
            <person name="Freedman E."/>
            <person name="Gearin G."/>
            <person name="Gellesch M."/>
            <person name="Goldberg J."/>
            <person name="Griggs A."/>
            <person name="Gujja S."/>
            <person name="Heiman D."/>
            <person name="Howarth C."/>
            <person name="Larson L."/>
            <person name="Lui A."/>
            <person name="MacDonald P.J.P."/>
            <person name="Mehta T."/>
            <person name="Montmayeur A."/>
            <person name="Murphy C."/>
            <person name="Neiman D."/>
            <person name="Pearson M."/>
            <person name="Priest M."/>
            <person name="Roberts A."/>
            <person name="Saif S."/>
            <person name="Shea T."/>
            <person name="Shenoy N."/>
            <person name="Sisk P."/>
            <person name="Stolte C."/>
            <person name="Sykes S."/>
            <person name="Wortman J."/>
            <person name="Nusbaum C."/>
            <person name="Birren B."/>
        </authorList>
    </citation>
    <scope>NUCLEOTIDE SEQUENCE [LARGE SCALE GENOMIC DNA]</scope>
    <source>
        <strain evidence="2">FOSC 3-a</strain>
    </source>
</reference>
<protein>
    <submittedName>
        <fullName evidence="1">Uncharacterized protein</fullName>
    </submittedName>
</protein>
<dbReference type="Proteomes" id="UP000030753">
    <property type="component" value="Unassembled WGS sequence"/>
</dbReference>
<organism evidence="1 2">
    <name type="scientific">Fusarium oxysporum NRRL 32931</name>
    <dbReference type="NCBI Taxonomy" id="660029"/>
    <lineage>
        <taxon>Eukaryota</taxon>
        <taxon>Fungi</taxon>
        <taxon>Dikarya</taxon>
        <taxon>Ascomycota</taxon>
        <taxon>Pezizomycotina</taxon>
        <taxon>Sordariomycetes</taxon>
        <taxon>Hypocreomycetidae</taxon>
        <taxon>Hypocreales</taxon>
        <taxon>Nectriaceae</taxon>
        <taxon>Fusarium</taxon>
        <taxon>Fusarium oxysporum species complex</taxon>
    </lineage>
</organism>